<evidence type="ECO:0000256" key="5">
    <source>
        <dbReference type="ARBA" id="ARBA00012043"/>
    </source>
</evidence>
<evidence type="ECO:0000256" key="12">
    <source>
        <dbReference type="ARBA" id="ARBA00049047"/>
    </source>
</evidence>
<keyword evidence="10 13" id="KW-0057">Aromatic amino acid biosynthesis</keyword>
<comment type="cofactor">
    <cofactor evidence="1 13">
        <name>pyridoxal 5'-phosphate</name>
        <dbReference type="ChEBI" id="CHEBI:597326"/>
    </cofactor>
</comment>
<dbReference type="InterPro" id="IPR023026">
    <property type="entry name" value="Trp_synth_beta/beta-like"/>
</dbReference>
<dbReference type="STRING" id="1890683.A0A427Y2D5"/>
<dbReference type="PROSITE" id="PS00168">
    <property type="entry name" value="TRP_SYNTHASE_BETA"/>
    <property type="match status" value="1"/>
</dbReference>
<reference evidence="16 17" key="1">
    <citation type="submission" date="2018-11" db="EMBL/GenBank/DDBJ databases">
        <title>Genome sequence of Saitozyma podzolica DSM 27192.</title>
        <authorList>
            <person name="Aliyu H."/>
            <person name="Gorte O."/>
            <person name="Ochsenreither K."/>
        </authorList>
    </citation>
    <scope>NUCLEOTIDE SEQUENCE [LARGE SCALE GENOMIC DNA]</scope>
    <source>
        <strain evidence="16 17">DSM 27192</strain>
    </source>
</reference>
<dbReference type="GO" id="GO:0004834">
    <property type="term" value="F:tryptophan synthase activity"/>
    <property type="evidence" value="ECO:0007669"/>
    <property type="project" value="UniProtKB-EC"/>
</dbReference>
<protein>
    <recommendedName>
        <fullName evidence="6 13">Tryptophan synthase</fullName>
        <ecNumber evidence="5 13">4.2.1.20</ecNumber>
    </recommendedName>
</protein>
<dbReference type="OrthoDB" id="10050244at2759"/>
<evidence type="ECO:0000256" key="13">
    <source>
        <dbReference type="RuleBase" id="RU003663"/>
    </source>
</evidence>
<evidence type="ECO:0000313" key="16">
    <source>
        <dbReference type="EMBL" id="RSH85241.1"/>
    </source>
</evidence>
<dbReference type="FunFam" id="3.40.50.1100:FF:000004">
    <property type="entry name" value="Tryptophan synthase beta chain"/>
    <property type="match status" value="1"/>
</dbReference>
<dbReference type="EMBL" id="RSCD01000021">
    <property type="protein sequence ID" value="RSH85241.1"/>
    <property type="molecule type" value="Genomic_DNA"/>
</dbReference>
<dbReference type="InterPro" id="IPR002028">
    <property type="entry name" value="Trp_synthase_suA"/>
</dbReference>
<name>A0A427Y2D5_9TREE</name>
<dbReference type="PROSITE" id="PS00167">
    <property type="entry name" value="TRP_SYNTHASE_ALPHA"/>
    <property type="match status" value="1"/>
</dbReference>
<comment type="caution">
    <text evidence="16">The sequence shown here is derived from an EMBL/GenBank/DDBJ whole genome shotgun (WGS) entry which is preliminary data.</text>
</comment>
<accession>A0A427Y2D5</accession>
<feature type="domain" description="Tryptophan synthase beta chain-like PALP" evidence="15">
    <location>
        <begin position="362"/>
        <end position="685"/>
    </location>
</feature>
<evidence type="ECO:0000256" key="2">
    <source>
        <dbReference type="ARBA" id="ARBA00004733"/>
    </source>
</evidence>
<comment type="catalytic activity">
    <reaction evidence="12 13">
        <text>(1S,2R)-1-C-(indol-3-yl)glycerol 3-phosphate + L-serine = D-glyceraldehyde 3-phosphate + L-tryptophan + H2O</text>
        <dbReference type="Rhea" id="RHEA:10532"/>
        <dbReference type="ChEBI" id="CHEBI:15377"/>
        <dbReference type="ChEBI" id="CHEBI:33384"/>
        <dbReference type="ChEBI" id="CHEBI:57912"/>
        <dbReference type="ChEBI" id="CHEBI:58866"/>
        <dbReference type="ChEBI" id="CHEBI:59776"/>
        <dbReference type="EC" id="4.2.1.20"/>
    </reaction>
</comment>
<dbReference type="SUPFAM" id="SSF51366">
    <property type="entry name" value="Ribulose-phoshate binding barrel"/>
    <property type="match status" value="1"/>
</dbReference>
<dbReference type="Proteomes" id="UP000279259">
    <property type="component" value="Unassembled WGS sequence"/>
</dbReference>
<dbReference type="InterPro" id="IPR011060">
    <property type="entry name" value="RibuloseP-bd_barrel"/>
</dbReference>
<dbReference type="EC" id="4.2.1.20" evidence="5 13"/>
<dbReference type="Gene3D" id="3.40.50.1100">
    <property type="match status" value="2"/>
</dbReference>
<dbReference type="InterPro" id="IPR013785">
    <property type="entry name" value="Aldolase_TIM"/>
</dbReference>
<organism evidence="16 17">
    <name type="scientific">Saitozyma podzolica</name>
    <dbReference type="NCBI Taxonomy" id="1890683"/>
    <lineage>
        <taxon>Eukaryota</taxon>
        <taxon>Fungi</taxon>
        <taxon>Dikarya</taxon>
        <taxon>Basidiomycota</taxon>
        <taxon>Agaricomycotina</taxon>
        <taxon>Tremellomycetes</taxon>
        <taxon>Tremellales</taxon>
        <taxon>Trimorphomycetaceae</taxon>
        <taxon>Saitozyma</taxon>
    </lineage>
</organism>
<sequence length="713" mass="76672">MAEAIKKTFADKREQDQAVLVNFLTAGFPTRDATVDLMLALERGGTDIIELGVPFSDPIADGPVIQKANTIAIENDVHYTDCLQYIREARSKGLKCPVLLMGYYNPLIAYGEEKAVEDAKEAGANGYIMVDLPPEEAMKFRNICTKLGMSYVPLVAPSTNIDRVKFLASIADSFIYVVSKMGVTGSSSGVAMSASLPELLARIRALTPVPLAVGFGIDNRTHFDFVTSAGADGVVIGSRIIKVVLEGAAAGDAPKALEEYARSISLKDQNPPALGRSKKSPNGDNVAQPVPTLPIPPATPVDDGLEVKAPGKLPSRFGLFGGAYVPESLVDCLAELEAAYAEASQDPAFWKEFEDMFGYINRPSQLYLAERLTEEMGGANIWLKREDLNHTGSHKINNAVGQILLARRLGKTRIIAETGAGQHGVATATVCAKYGMECVIYMGAEDVRRQELNVFRIKMLGGKVVPVTSGSQTLKDAVNEAMREWVTRLDSTHYLIGSAIGPHPFPTIVRDFQRVIGREIKSQLAEKRGKLPDAVVACVGGGSNAIGTFYDFINDESVRLVGVEAGGHGVDTELHSATLSKGVIGVVHGASSYIIQSATGQLTPTHSISAGLDYNSVGPEHSHLKFTGRAEYIVADDFECLQGFKMVTEMEGIIPALESSHALWGGMQLAKTLPKDKDVVICLSGNGAKDVAEVLLTLKDKKWADKLDWHVAQ</sequence>
<dbReference type="InterPro" id="IPR006653">
    <property type="entry name" value="Trp_synth_b_CS"/>
</dbReference>
<comment type="pathway">
    <text evidence="2 13">Amino-acid biosynthesis; L-tryptophan biosynthesis; L-tryptophan from chorismate: step 5/5.</text>
</comment>
<evidence type="ECO:0000256" key="4">
    <source>
        <dbReference type="ARBA" id="ARBA00006095"/>
    </source>
</evidence>
<evidence type="ECO:0000259" key="15">
    <source>
        <dbReference type="Pfam" id="PF00291"/>
    </source>
</evidence>
<evidence type="ECO:0000256" key="3">
    <source>
        <dbReference type="ARBA" id="ARBA00005761"/>
    </source>
</evidence>
<dbReference type="AlphaFoldDB" id="A0A427Y2D5"/>
<evidence type="ECO:0000256" key="8">
    <source>
        <dbReference type="ARBA" id="ARBA00022822"/>
    </source>
</evidence>
<evidence type="ECO:0000256" key="14">
    <source>
        <dbReference type="SAM" id="MobiDB-lite"/>
    </source>
</evidence>
<keyword evidence="17" id="KW-1185">Reference proteome</keyword>
<dbReference type="InterPro" id="IPR006654">
    <property type="entry name" value="Trp_synth_beta"/>
</dbReference>
<dbReference type="SUPFAM" id="SSF53686">
    <property type="entry name" value="Tryptophan synthase beta subunit-like PLP-dependent enzymes"/>
    <property type="match status" value="1"/>
</dbReference>
<dbReference type="NCBIfam" id="TIGR00262">
    <property type="entry name" value="trpA"/>
    <property type="match status" value="1"/>
</dbReference>
<dbReference type="CDD" id="cd04724">
    <property type="entry name" value="Tryptophan_synthase_alpha"/>
    <property type="match status" value="1"/>
</dbReference>
<dbReference type="Pfam" id="PF00290">
    <property type="entry name" value="Trp_syntA"/>
    <property type="match status" value="1"/>
</dbReference>
<dbReference type="Pfam" id="PF00291">
    <property type="entry name" value="PALP"/>
    <property type="match status" value="1"/>
</dbReference>
<evidence type="ECO:0000256" key="1">
    <source>
        <dbReference type="ARBA" id="ARBA00001933"/>
    </source>
</evidence>
<dbReference type="FunFam" id="3.40.50.1100:FF:000001">
    <property type="entry name" value="Tryptophan synthase beta chain"/>
    <property type="match status" value="1"/>
</dbReference>
<evidence type="ECO:0000256" key="11">
    <source>
        <dbReference type="ARBA" id="ARBA00023239"/>
    </source>
</evidence>
<dbReference type="HAMAP" id="MF_00131">
    <property type="entry name" value="Trp_synth_alpha"/>
    <property type="match status" value="1"/>
</dbReference>
<evidence type="ECO:0000256" key="9">
    <source>
        <dbReference type="ARBA" id="ARBA00022898"/>
    </source>
</evidence>
<dbReference type="Gene3D" id="3.20.20.70">
    <property type="entry name" value="Aldolase class I"/>
    <property type="match status" value="1"/>
</dbReference>
<gene>
    <name evidence="16" type="primary">TRP5</name>
    <name evidence="16" type="ORF">EHS25_005048</name>
</gene>
<comment type="similarity">
    <text evidence="4">In the N-terminal section; belongs to the TrpA family.</text>
</comment>
<dbReference type="CDD" id="cd06446">
    <property type="entry name" value="Trp-synth_B"/>
    <property type="match status" value="1"/>
</dbReference>
<evidence type="ECO:0000256" key="7">
    <source>
        <dbReference type="ARBA" id="ARBA00022605"/>
    </source>
</evidence>
<dbReference type="PANTHER" id="PTHR48077:SF3">
    <property type="entry name" value="TRYPTOPHAN SYNTHASE"/>
    <property type="match status" value="1"/>
</dbReference>
<keyword evidence="11 13" id="KW-0456">Lyase</keyword>
<dbReference type="PANTHER" id="PTHR48077">
    <property type="entry name" value="TRYPTOPHAN SYNTHASE-RELATED"/>
    <property type="match status" value="1"/>
</dbReference>
<dbReference type="UniPathway" id="UPA00035">
    <property type="reaction ID" value="UER00044"/>
</dbReference>
<dbReference type="InterPro" id="IPR018204">
    <property type="entry name" value="Trp_synthase_alpha_AS"/>
</dbReference>
<dbReference type="FunFam" id="3.20.20.70:FF:000151">
    <property type="entry name" value="Tryptophan synthase"/>
    <property type="match status" value="1"/>
</dbReference>
<comment type="similarity">
    <text evidence="3">In the C-terminal section; belongs to the TrpB family.</text>
</comment>
<proteinExistence type="inferred from homology"/>
<keyword evidence="7 13" id="KW-0028">Amino-acid biosynthesis</keyword>
<keyword evidence="9 13" id="KW-0663">Pyridoxal phosphate</keyword>
<evidence type="ECO:0000313" key="17">
    <source>
        <dbReference type="Proteomes" id="UP000279259"/>
    </source>
</evidence>
<dbReference type="InterPro" id="IPR001926">
    <property type="entry name" value="TrpB-like_PALP"/>
</dbReference>
<dbReference type="InterPro" id="IPR036052">
    <property type="entry name" value="TrpB-like_PALP_sf"/>
</dbReference>
<dbReference type="HAMAP" id="MF_00133">
    <property type="entry name" value="Trp_synth_beta"/>
    <property type="match status" value="1"/>
</dbReference>
<feature type="region of interest" description="Disordered" evidence="14">
    <location>
        <begin position="268"/>
        <end position="307"/>
    </location>
</feature>
<keyword evidence="8 13" id="KW-0822">Tryptophan biosynthesis</keyword>
<dbReference type="NCBIfam" id="TIGR00263">
    <property type="entry name" value="trpB"/>
    <property type="match status" value="1"/>
</dbReference>
<evidence type="ECO:0000256" key="10">
    <source>
        <dbReference type="ARBA" id="ARBA00023141"/>
    </source>
</evidence>
<dbReference type="GO" id="GO:0005737">
    <property type="term" value="C:cytoplasm"/>
    <property type="evidence" value="ECO:0007669"/>
    <property type="project" value="TreeGrafter"/>
</dbReference>
<evidence type="ECO:0000256" key="6">
    <source>
        <dbReference type="ARBA" id="ARBA00018724"/>
    </source>
</evidence>